<comment type="function">
    <text evidence="7">The EMC seems to be required for efficient folding of proteins in the endoplasmic reticulum (ER).</text>
</comment>
<comment type="caution">
    <text evidence="9">The sequence shown here is derived from an EMBL/GenBank/DDBJ whole genome shotgun (WGS) entry which is preliminary data.</text>
</comment>
<organism evidence="9 10">
    <name type="scientific">Papiliotrema laurentii</name>
    <name type="common">Cryptococcus laurentii</name>
    <dbReference type="NCBI Taxonomy" id="5418"/>
    <lineage>
        <taxon>Eukaryota</taxon>
        <taxon>Fungi</taxon>
        <taxon>Dikarya</taxon>
        <taxon>Basidiomycota</taxon>
        <taxon>Agaricomycotina</taxon>
        <taxon>Tremellomycetes</taxon>
        <taxon>Tremellales</taxon>
        <taxon>Rhynchogastremaceae</taxon>
        <taxon>Papiliotrema</taxon>
    </lineage>
</organism>
<dbReference type="SMART" id="SM01415">
    <property type="entry name" value="DUF106"/>
    <property type="match status" value="1"/>
</dbReference>
<dbReference type="Proteomes" id="UP001182556">
    <property type="component" value="Unassembled WGS sequence"/>
</dbReference>
<dbReference type="InterPro" id="IPR008568">
    <property type="entry name" value="EMC3"/>
</dbReference>
<evidence type="ECO:0000313" key="9">
    <source>
        <dbReference type="EMBL" id="KAK1922573.1"/>
    </source>
</evidence>
<protein>
    <recommendedName>
        <fullName evidence="3 7">ER membrane protein complex subunit 3</fullName>
    </recommendedName>
</protein>
<feature type="transmembrane region" description="Helical" evidence="8">
    <location>
        <begin position="180"/>
        <end position="199"/>
    </location>
</feature>
<dbReference type="GO" id="GO:0034975">
    <property type="term" value="P:protein folding in endoplasmic reticulum"/>
    <property type="evidence" value="ECO:0007669"/>
    <property type="project" value="TreeGrafter"/>
</dbReference>
<comment type="subcellular location">
    <subcellularLocation>
        <location evidence="1">Membrane</location>
        <topology evidence="1">Multi-pass membrane protein</topology>
    </subcellularLocation>
</comment>
<evidence type="ECO:0000256" key="3">
    <source>
        <dbReference type="ARBA" id="ARBA00020822"/>
    </source>
</evidence>
<evidence type="ECO:0000256" key="5">
    <source>
        <dbReference type="ARBA" id="ARBA00022989"/>
    </source>
</evidence>
<evidence type="ECO:0000256" key="8">
    <source>
        <dbReference type="SAM" id="Phobius"/>
    </source>
</evidence>
<keyword evidence="4 8" id="KW-0812">Transmembrane</keyword>
<comment type="similarity">
    <text evidence="2 7">Belongs to the EMC3 family.</text>
</comment>
<dbReference type="AlphaFoldDB" id="A0AAD9FPE4"/>
<evidence type="ECO:0000256" key="1">
    <source>
        <dbReference type="ARBA" id="ARBA00004141"/>
    </source>
</evidence>
<dbReference type="PIRSF" id="PIRSF010045">
    <property type="entry name" value="DUF850_TM_euk"/>
    <property type="match status" value="1"/>
</dbReference>
<dbReference type="InterPro" id="IPR002809">
    <property type="entry name" value="EMC3/TMCO1"/>
</dbReference>
<dbReference type="Pfam" id="PF01956">
    <property type="entry name" value="EMC3_TMCO1"/>
    <property type="match status" value="1"/>
</dbReference>
<dbReference type="PANTHER" id="PTHR13116">
    <property type="entry name" value="ER MEMBRANE PROTEIN COMPLEX SUBUNIT 3"/>
    <property type="match status" value="1"/>
</dbReference>
<evidence type="ECO:0000256" key="4">
    <source>
        <dbReference type="ARBA" id="ARBA00022692"/>
    </source>
</evidence>
<name>A0AAD9FPE4_PAPLA</name>
<feature type="transmembrane region" description="Helical" evidence="8">
    <location>
        <begin position="18"/>
        <end position="37"/>
    </location>
</feature>
<keyword evidence="6 8" id="KW-0472">Membrane</keyword>
<evidence type="ECO:0000256" key="6">
    <source>
        <dbReference type="ARBA" id="ARBA00023136"/>
    </source>
</evidence>
<gene>
    <name evidence="9" type="ORF">DB88DRAFT_495572</name>
</gene>
<dbReference type="PANTHER" id="PTHR13116:SF5">
    <property type="entry name" value="ER MEMBRANE PROTEIN COMPLEX SUBUNIT 3"/>
    <property type="match status" value="1"/>
</dbReference>
<keyword evidence="10" id="KW-1185">Reference proteome</keyword>
<feature type="transmembrane region" description="Helical" evidence="8">
    <location>
        <begin position="139"/>
        <end position="160"/>
    </location>
</feature>
<dbReference type="GO" id="GO:0072546">
    <property type="term" value="C:EMC complex"/>
    <property type="evidence" value="ECO:0007669"/>
    <property type="project" value="TreeGrafter"/>
</dbReference>
<proteinExistence type="inferred from homology"/>
<dbReference type="EMBL" id="JAODAN010000008">
    <property type="protein sequence ID" value="KAK1922573.1"/>
    <property type="molecule type" value="Genomic_DNA"/>
</dbReference>
<keyword evidence="5 8" id="KW-1133">Transmembrane helix</keyword>
<evidence type="ECO:0000256" key="7">
    <source>
        <dbReference type="PIRNR" id="PIRNR010045"/>
    </source>
</evidence>
<evidence type="ECO:0000313" key="10">
    <source>
        <dbReference type="Proteomes" id="UP001182556"/>
    </source>
</evidence>
<accession>A0AAD9FPE4</accession>
<reference evidence="9" key="1">
    <citation type="submission" date="2023-02" db="EMBL/GenBank/DDBJ databases">
        <title>Identification and recombinant expression of a fungal hydrolase from Papiliotrema laurentii that hydrolyzes apple cutin and clears colloidal polyester polyurethane.</title>
        <authorList>
            <consortium name="DOE Joint Genome Institute"/>
            <person name="Roman V.A."/>
            <person name="Bojanowski C."/>
            <person name="Crable B.R."/>
            <person name="Wagner D.N."/>
            <person name="Hung C.S."/>
            <person name="Nadeau L.J."/>
            <person name="Schratz L."/>
            <person name="Haridas S."/>
            <person name="Pangilinan J."/>
            <person name="Lipzen A."/>
            <person name="Na H."/>
            <person name="Yan M."/>
            <person name="Ng V."/>
            <person name="Grigoriev I.V."/>
            <person name="Spatafora J.W."/>
            <person name="Barlow D."/>
            <person name="Biffinger J."/>
            <person name="Kelley-Loughnane N."/>
            <person name="Varaljay V.A."/>
            <person name="Crookes-Goodson W.J."/>
        </authorList>
    </citation>
    <scope>NUCLEOTIDE SEQUENCE</scope>
    <source>
        <strain evidence="9">5307AH</strain>
    </source>
</reference>
<sequence length="266" mass="29085">MGVKAAQDLYLDPSIRDWVLVPITVIMILVGLLRHYVTLLLNSPPKKQAAAAVREQRALGRAILLRSTAPMSPLPPKTYLSFSSTLATALSSGSYIKPKPVVKEGEAVNPFENGQMEGAMDGMKKQAVMMVPNMVIMQYINMFFSGFVLIKLPFPMTLGFKSLLSRDIAMPDLDVRWVSALSWYFLNLFGLNGVFRLILGAENAAVDTRDMTATSMLAGAGTAPGPGTDVEKLFKAEVENLALAEGVYKWVGEGIEDRILKSWGKI</sequence>
<evidence type="ECO:0000256" key="2">
    <source>
        <dbReference type="ARBA" id="ARBA00005376"/>
    </source>
</evidence>